<accession>A0A0A5GG58</accession>
<reference evidence="1 2" key="1">
    <citation type="submission" date="2013-08" db="EMBL/GenBank/DDBJ databases">
        <authorList>
            <person name="Huang J."/>
            <person name="Wang G."/>
        </authorList>
    </citation>
    <scope>NUCLEOTIDE SEQUENCE [LARGE SCALE GENOMIC DNA]</scope>
    <source>
        <strain evidence="1 2">JSM 076056</strain>
    </source>
</reference>
<keyword evidence="2" id="KW-1185">Reference proteome</keyword>
<dbReference type="eggNOG" id="ENOG50330F6">
    <property type="taxonomic scope" value="Bacteria"/>
</dbReference>
<proteinExistence type="predicted"/>
<evidence type="ECO:0000313" key="2">
    <source>
        <dbReference type="Proteomes" id="UP000030528"/>
    </source>
</evidence>
<gene>
    <name evidence="1" type="ORF">N781_08525</name>
</gene>
<dbReference type="GO" id="GO:0010468">
    <property type="term" value="P:regulation of gene expression"/>
    <property type="evidence" value="ECO:0007669"/>
    <property type="project" value="InterPro"/>
</dbReference>
<name>A0A0A5GG58_9BACI</name>
<dbReference type="EMBL" id="AVPE01000017">
    <property type="protein sequence ID" value="KGX90080.1"/>
    <property type="molecule type" value="Genomic_DNA"/>
</dbReference>
<sequence>MSVKYYCRHCHTKVGELPHQLTDGYQLGLEDLTEDERNMMIQHKNDGSLYVQTICENCQDTLEKNPHYHELDYFLQ</sequence>
<dbReference type="InterPro" id="IPR020115">
    <property type="entry name" value="Fin"/>
</dbReference>
<dbReference type="Proteomes" id="UP000030528">
    <property type="component" value="Unassembled WGS sequence"/>
</dbReference>
<evidence type="ECO:0008006" key="3">
    <source>
        <dbReference type="Google" id="ProtNLM"/>
    </source>
</evidence>
<comment type="caution">
    <text evidence="1">The sequence shown here is derived from an EMBL/GenBank/DDBJ whole genome shotgun (WGS) entry which is preliminary data.</text>
</comment>
<dbReference type="OrthoDB" id="2084556at2"/>
<dbReference type="RefSeq" id="WP_026801666.1">
    <property type="nucleotide sequence ID" value="NZ_AULI01000021.1"/>
</dbReference>
<dbReference type="AlphaFoldDB" id="A0A0A5GG58"/>
<protein>
    <recommendedName>
        <fullName evidence="3">Peptide ABC transporter permease</fullName>
    </recommendedName>
</protein>
<dbReference type="STRING" id="1385510.GCA_000425205_03480"/>
<dbReference type="Pfam" id="PF10955">
    <property type="entry name" value="Fin"/>
    <property type="match status" value="1"/>
</dbReference>
<evidence type="ECO:0000313" key="1">
    <source>
        <dbReference type="EMBL" id="KGX90080.1"/>
    </source>
</evidence>
<organism evidence="1 2">
    <name type="scientific">Pontibacillus halophilus JSM 076056 = DSM 19796</name>
    <dbReference type="NCBI Taxonomy" id="1385510"/>
    <lineage>
        <taxon>Bacteria</taxon>
        <taxon>Bacillati</taxon>
        <taxon>Bacillota</taxon>
        <taxon>Bacilli</taxon>
        <taxon>Bacillales</taxon>
        <taxon>Bacillaceae</taxon>
        <taxon>Pontibacillus</taxon>
    </lineage>
</organism>